<comment type="similarity">
    <text evidence="1">Belongs to the LytR/CpsA/Psr (LCP) family.</text>
</comment>
<evidence type="ECO:0000259" key="3">
    <source>
        <dbReference type="Pfam" id="PF03816"/>
    </source>
</evidence>
<dbReference type="Pfam" id="PF13399">
    <property type="entry name" value="LytR_C"/>
    <property type="match status" value="1"/>
</dbReference>
<keyword evidence="2" id="KW-0812">Transmembrane</keyword>
<evidence type="ECO:0000256" key="1">
    <source>
        <dbReference type="ARBA" id="ARBA00006068"/>
    </source>
</evidence>
<dbReference type="InterPro" id="IPR050922">
    <property type="entry name" value="LytR/CpsA/Psr_CW_biosynth"/>
</dbReference>
<dbReference type="AlphaFoldDB" id="A0A6B0YRN3"/>
<dbReference type="InterPro" id="IPR027381">
    <property type="entry name" value="LytR/CpsA/Psr_C"/>
</dbReference>
<accession>A0A6B0YRN3</accession>
<dbReference type="EMBL" id="VXRG01000041">
    <property type="protein sequence ID" value="MXY92785.1"/>
    <property type="molecule type" value="Genomic_DNA"/>
</dbReference>
<sequence>MSKFDFTPSSSKGAEILNRVVTRLWRKSTAVTMAWLFAAFILALSTLLGSVLGGLARDYAQSNSVPVVTSDLPDLSIASVDAGNTGAQETVAAQSVESQAVPEEAGASDTKVNILLLGSDERIDGDEPPRTDTLLLLTLDLRRHTAGMISLPRDLWVPIPGYNLTSKINTAYAIGEQRGYPGGGAQLAKDTVSSFIGQPVEYFVQADFNGFVRFVDEIGGITVHVPQTIHDPEYPTADYGYQTFHLEAGTRVLDGQTALKYARTRNMDSDYGRAARQQQLIRAIADKVMSAEMIPTLIMKAPQLLSTTWGSVQTDMHPQTAAEIAYYVSSNSFDLRTLVLDDRYGEESYSANGAWILLPDRDLIRPELRKFFYPSEAPSKVADSSAVPIPQIQPRTGTDADQGSAELLAADVTRNVPVMAAREVRIEILNGTGQSGIAALARRQLEAGGLRVVSIGDADRSDYQNTLLVNYNTDESLVRELGRQFNLTDTLYSLPGLLIRESVDLRIVIGEDFLSTIVGYAQ</sequence>
<dbReference type="PANTHER" id="PTHR33392:SF6">
    <property type="entry name" value="POLYISOPRENYL-TEICHOIC ACID--PEPTIDOGLYCAN TEICHOIC ACID TRANSFERASE TAGU"/>
    <property type="match status" value="1"/>
</dbReference>
<feature type="domain" description="LytR/CpsA/Psr regulator C-terminal" evidence="4">
    <location>
        <begin position="423"/>
        <end position="513"/>
    </location>
</feature>
<keyword evidence="2" id="KW-0472">Membrane</keyword>
<reference evidence="5" key="1">
    <citation type="submission" date="2019-09" db="EMBL/GenBank/DDBJ databases">
        <title>Characterisation of the sponge microbiome using genome-centric metagenomics.</title>
        <authorList>
            <person name="Engelberts J.P."/>
            <person name="Robbins S.J."/>
            <person name="De Goeij J.M."/>
            <person name="Aranda M."/>
            <person name="Bell S.C."/>
            <person name="Webster N.S."/>
        </authorList>
    </citation>
    <scope>NUCLEOTIDE SEQUENCE</scope>
    <source>
        <strain evidence="5">SB0664_bin_27</strain>
    </source>
</reference>
<gene>
    <name evidence="5" type="ORF">F4Y42_04960</name>
</gene>
<dbReference type="Gene3D" id="3.40.630.190">
    <property type="entry name" value="LCP protein"/>
    <property type="match status" value="1"/>
</dbReference>
<evidence type="ECO:0000313" key="5">
    <source>
        <dbReference type="EMBL" id="MXY92785.1"/>
    </source>
</evidence>
<dbReference type="NCBIfam" id="TIGR00350">
    <property type="entry name" value="lytR_cpsA_psr"/>
    <property type="match status" value="1"/>
</dbReference>
<comment type="caution">
    <text evidence="5">The sequence shown here is derived from an EMBL/GenBank/DDBJ whole genome shotgun (WGS) entry which is preliminary data.</text>
</comment>
<feature type="domain" description="Cell envelope-related transcriptional attenuator" evidence="3">
    <location>
        <begin position="130"/>
        <end position="289"/>
    </location>
</feature>
<evidence type="ECO:0000256" key="2">
    <source>
        <dbReference type="SAM" id="Phobius"/>
    </source>
</evidence>
<evidence type="ECO:0000259" key="4">
    <source>
        <dbReference type="Pfam" id="PF13399"/>
    </source>
</evidence>
<dbReference type="Gene3D" id="3.30.70.2390">
    <property type="match status" value="1"/>
</dbReference>
<dbReference type="Pfam" id="PF03816">
    <property type="entry name" value="LytR_cpsA_psr"/>
    <property type="match status" value="1"/>
</dbReference>
<feature type="transmembrane region" description="Helical" evidence="2">
    <location>
        <begin position="33"/>
        <end position="56"/>
    </location>
</feature>
<dbReference type="PANTHER" id="PTHR33392">
    <property type="entry name" value="POLYISOPRENYL-TEICHOIC ACID--PEPTIDOGLYCAN TEICHOIC ACID TRANSFERASE TAGU"/>
    <property type="match status" value="1"/>
</dbReference>
<dbReference type="InterPro" id="IPR004474">
    <property type="entry name" value="LytR_CpsA_psr"/>
</dbReference>
<proteinExistence type="inferred from homology"/>
<protein>
    <submittedName>
        <fullName evidence="5">LytR family transcriptional regulator</fullName>
    </submittedName>
</protein>
<name>A0A6B0YRN3_9CHLR</name>
<keyword evidence="2" id="KW-1133">Transmembrane helix</keyword>
<organism evidence="5">
    <name type="scientific">Caldilineaceae bacterium SB0664_bin_27</name>
    <dbReference type="NCBI Taxonomy" id="2605260"/>
    <lineage>
        <taxon>Bacteria</taxon>
        <taxon>Bacillati</taxon>
        <taxon>Chloroflexota</taxon>
        <taxon>Caldilineae</taxon>
        <taxon>Caldilineales</taxon>
        <taxon>Caldilineaceae</taxon>
    </lineage>
</organism>